<evidence type="ECO:0000313" key="2">
    <source>
        <dbReference type="EMBL" id="KAK1298240.1"/>
    </source>
</evidence>
<reference evidence="2" key="1">
    <citation type="journal article" date="2023" name="Nat. Commun.">
        <title>Diploid and tetraploid genomes of Acorus and the evolution of monocots.</title>
        <authorList>
            <person name="Ma L."/>
            <person name="Liu K.W."/>
            <person name="Li Z."/>
            <person name="Hsiao Y.Y."/>
            <person name="Qi Y."/>
            <person name="Fu T."/>
            <person name="Tang G.D."/>
            <person name="Zhang D."/>
            <person name="Sun W.H."/>
            <person name="Liu D.K."/>
            <person name="Li Y."/>
            <person name="Chen G.Z."/>
            <person name="Liu X.D."/>
            <person name="Liao X.Y."/>
            <person name="Jiang Y.T."/>
            <person name="Yu X."/>
            <person name="Hao Y."/>
            <person name="Huang J."/>
            <person name="Zhao X.W."/>
            <person name="Ke S."/>
            <person name="Chen Y.Y."/>
            <person name="Wu W.L."/>
            <person name="Hsu J.L."/>
            <person name="Lin Y.F."/>
            <person name="Huang M.D."/>
            <person name="Li C.Y."/>
            <person name="Huang L."/>
            <person name="Wang Z.W."/>
            <person name="Zhao X."/>
            <person name="Zhong W.Y."/>
            <person name="Peng D.H."/>
            <person name="Ahmad S."/>
            <person name="Lan S."/>
            <person name="Zhang J.S."/>
            <person name="Tsai W.C."/>
            <person name="Van de Peer Y."/>
            <person name="Liu Z.J."/>
        </authorList>
    </citation>
    <scope>NUCLEOTIDE SEQUENCE</scope>
    <source>
        <strain evidence="2">CP</strain>
    </source>
</reference>
<evidence type="ECO:0000313" key="3">
    <source>
        <dbReference type="Proteomes" id="UP001180020"/>
    </source>
</evidence>
<keyword evidence="1" id="KW-0732">Signal</keyword>
<proteinExistence type="predicted"/>
<keyword evidence="3" id="KW-1185">Reference proteome</keyword>
<dbReference type="AlphaFoldDB" id="A0AAV9DAL2"/>
<dbReference type="Proteomes" id="UP001180020">
    <property type="component" value="Unassembled WGS sequence"/>
</dbReference>
<reference evidence="2" key="2">
    <citation type="submission" date="2023-06" db="EMBL/GenBank/DDBJ databases">
        <authorList>
            <person name="Ma L."/>
            <person name="Liu K.-W."/>
            <person name="Li Z."/>
            <person name="Hsiao Y.-Y."/>
            <person name="Qi Y."/>
            <person name="Fu T."/>
            <person name="Tang G."/>
            <person name="Zhang D."/>
            <person name="Sun W.-H."/>
            <person name="Liu D.-K."/>
            <person name="Li Y."/>
            <person name="Chen G.-Z."/>
            <person name="Liu X.-D."/>
            <person name="Liao X.-Y."/>
            <person name="Jiang Y.-T."/>
            <person name="Yu X."/>
            <person name="Hao Y."/>
            <person name="Huang J."/>
            <person name="Zhao X.-W."/>
            <person name="Ke S."/>
            <person name="Chen Y.-Y."/>
            <person name="Wu W.-L."/>
            <person name="Hsu J.-L."/>
            <person name="Lin Y.-F."/>
            <person name="Huang M.-D."/>
            <person name="Li C.-Y."/>
            <person name="Huang L."/>
            <person name="Wang Z.-W."/>
            <person name="Zhao X."/>
            <person name="Zhong W.-Y."/>
            <person name="Peng D.-H."/>
            <person name="Ahmad S."/>
            <person name="Lan S."/>
            <person name="Zhang J.-S."/>
            <person name="Tsai W.-C."/>
            <person name="Van De Peer Y."/>
            <person name="Liu Z.-J."/>
        </authorList>
    </citation>
    <scope>NUCLEOTIDE SEQUENCE</scope>
    <source>
        <strain evidence="2">CP</strain>
        <tissue evidence="2">Leaves</tissue>
    </source>
</reference>
<dbReference type="EMBL" id="JAUJYO010000014">
    <property type="protein sequence ID" value="KAK1298240.1"/>
    <property type="molecule type" value="Genomic_DNA"/>
</dbReference>
<sequence length="56" mass="6448">MAMKENGTHWSGKMSLLSLLLLNSTTHDDRFEDRVVVFVDLKTVSEIEFWSSSFIV</sequence>
<feature type="chain" id="PRO_5043843885" evidence="1">
    <location>
        <begin position="29"/>
        <end position="56"/>
    </location>
</feature>
<name>A0AAV9DAL2_ACOCL</name>
<comment type="caution">
    <text evidence="2">The sequence shown here is derived from an EMBL/GenBank/DDBJ whole genome shotgun (WGS) entry which is preliminary data.</text>
</comment>
<protein>
    <submittedName>
        <fullName evidence="2">Uncharacterized protein</fullName>
    </submittedName>
</protein>
<evidence type="ECO:0000256" key="1">
    <source>
        <dbReference type="SAM" id="SignalP"/>
    </source>
</evidence>
<feature type="signal peptide" evidence="1">
    <location>
        <begin position="1"/>
        <end position="28"/>
    </location>
</feature>
<accession>A0AAV9DAL2</accession>
<organism evidence="2 3">
    <name type="scientific">Acorus calamus</name>
    <name type="common">Sweet flag</name>
    <dbReference type="NCBI Taxonomy" id="4465"/>
    <lineage>
        <taxon>Eukaryota</taxon>
        <taxon>Viridiplantae</taxon>
        <taxon>Streptophyta</taxon>
        <taxon>Embryophyta</taxon>
        <taxon>Tracheophyta</taxon>
        <taxon>Spermatophyta</taxon>
        <taxon>Magnoliopsida</taxon>
        <taxon>Liliopsida</taxon>
        <taxon>Acoraceae</taxon>
        <taxon>Acorus</taxon>
    </lineage>
</organism>
<gene>
    <name evidence="2" type="ORF">QJS10_CPB14g01273</name>
</gene>